<reference evidence="2 3" key="1">
    <citation type="journal article" date="2019" name="Nat. Ecol. Evol.">
        <title>Megaphylogeny resolves global patterns of mushroom evolution.</title>
        <authorList>
            <person name="Varga T."/>
            <person name="Krizsan K."/>
            <person name="Foldi C."/>
            <person name="Dima B."/>
            <person name="Sanchez-Garcia M."/>
            <person name="Sanchez-Ramirez S."/>
            <person name="Szollosi G.J."/>
            <person name="Szarkandi J.G."/>
            <person name="Papp V."/>
            <person name="Albert L."/>
            <person name="Andreopoulos W."/>
            <person name="Angelini C."/>
            <person name="Antonin V."/>
            <person name="Barry K.W."/>
            <person name="Bougher N.L."/>
            <person name="Buchanan P."/>
            <person name="Buyck B."/>
            <person name="Bense V."/>
            <person name="Catcheside P."/>
            <person name="Chovatia M."/>
            <person name="Cooper J."/>
            <person name="Damon W."/>
            <person name="Desjardin D."/>
            <person name="Finy P."/>
            <person name="Geml J."/>
            <person name="Haridas S."/>
            <person name="Hughes K."/>
            <person name="Justo A."/>
            <person name="Karasinski D."/>
            <person name="Kautmanova I."/>
            <person name="Kiss B."/>
            <person name="Kocsube S."/>
            <person name="Kotiranta H."/>
            <person name="LaButti K.M."/>
            <person name="Lechner B.E."/>
            <person name="Liimatainen K."/>
            <person name="Lipzen A."/>
            <person name="Lukacs Z."/>
            <person name="Mihaltcheva S."/>
            <person name="Morgado L.N."/>
            <person name="Niskanen T."/>
            <person name="Noordeloos M.E."/>
            <person name="Ohm R.A."/>
            <person name="Ortiz-Santana B."/>
            <person name="Ovrebo C."/>
            <person name="Racz N."/>
            <person name="Riley R."/>
            <person name="Savchenko A."/>
            <person name="Shiryaev A."/>
            <person name="Soop K."/>
            <person name="Spirin V."/>
            <person name="Szebenyi C."/>
            <person name="Tomsovsky M."/>
            <person name="Tulloss R.E."/>
            <person name="Uehling J."/>
            <person name="Grigoriev I.V."/>
            <person name="Vagvolgyi C."/>
            <person name="Papp T."/>
            <person name="Martin F.M."/>
            <person name="Miettinen O."/>
            <person name="Hibbett D.S."/>
            <person name="Nagy L.G."/>
        </authorList>
    </citation>
    <scope>NUCLEOTIDE SEQUENCE [LARGE SCALE GENOMIC DNA]</scope>
    <source>
        <strain evidence="2 3">CBS 121175</strain>
    </source>
</reference>
<feature type="compositionally biased region" description="Low complexity" evidence="1">
    <location>
        <begin position="508"/>
        <end position="521"/>
    </location>
</feature>
<sequence length="562" mass="59578">MSSATSISTASTSVSVASTVPDDSVLRRLHSHIQELELEVAELTTCNANLNLKIATQTRRRKPRGAKAPLDEHPSGDSASQEATNLVKYIDASAKKASFIYLHLYSPYLLPGMFGKAKPAFKHNSPDRYADSVSLEEGQAADLYAAVPEEDHEFVSLLLSGHPVYAQKFKEHLTAHRSNLAKRACQLAPFLFTNKPNIPAGIFKASESKSRLDNERIRALTGYATHRNPCWPRYTPVLYANELSHGEDFLLNPIVIQLRTHCRRSYDVIKLSRGLLYGLSAAQSADAPSGTLSFRSPNALSSVPKLRTTDGLMSTCGIVLRSLLSPDTEFTGSGAGPESKISYITDHGRYRRLLLCGWDLPGTQRTVAHWNKMLFPTTATNATTIAVASTGVAPTADDSEGEELIMQACEGNELDSPDTEDDREPAISVTSHSVPTGPSGGARTPSVTSIHQQAPVSSPNPPSLVTPATIALPSVTLSSTHQQAPVAITSQTPPSLVGPATATVTSSAATQALTTTSPSTSIGGGATDPLNQPPRCRATRATSAATTGEENAGASGSGSKAS</sequence>
<proteinExistence type="predicted"/>
<dbReference type="OrthoDB" id="3231188at2759"/>
<feature type="region of interest" description="Disordered" evidence="1">
    <location>
        <begin position="508"/>
        <end position="562"/>
    </location>
</feature>
<dbReference type="AlphaFoldDB" id="A0A5C3KL75"/>
<organism evidence="2 3">
    <name type="scientific">Coprinopsis marcescibilis</name>
    <name type="common">Agaric fungus</name>
    <name type="synonym">Psathyrella marcescibilis</name>
    <dbReference type="NCBI Taxonomy" id="230819"/>
    <lineage>
        <taxon>Eukaryota</taxon>
        <taxon>Fungi</taxon>
        <taxon>Dikarya</taxon>
        <taxon>Basidiomycota</taxon>
        <taxon>Agaricomycotina</taxon>
        <taxon>Agaricomycetes</taxon>
        <taxon>Agaricomycetidae</taxon>
        <taxon>Agaricales</taxon>
        <taxon>Agaricineae</taxon>
        <taxon>Psathyrellaceae</taxon>
        <taxon>Coprinopsis</taxon>
    </lineage>
</organism>
<accession>A0A5C3KL75</accession>
<protein>
    <submittedName>
        <fullName evidence="2">Uncharacterized protein</fullName>
    </submittedName>
</protein>
<gene>
    <name evidence="2" type="ORF">FA15DRAFT_658894</name>
</gene>
<evidence type="ECO:0000313" key="3">
    <source>
        <dbReference type="Proteomes" id="UP000307440"/>
    </source>
</evidence>
<feature type="region of interest" description="Disordered" evidence="1">
    <location>
        <begin position="412"/>
        <end position="463"/>
    </location>
</feature>
<evidence type="ECO:0000256" key="1">
    <source>
        <dbReference type="SAM" id="MobiDB-lite"/>
    </source>
</evidence>
<feature type="compositionally biased region" description="Low complexity" evidence="1">
    <location>
        <begin position="539"/>
        <end position="562"/>
    </location>
</feature>
<feature type="region of interest" description="Disordered" evidence="1">
    <location>
        <begin position="57"/>
        <end position="82"/>
    </location>
</feature>
<evidence type="ECO:0000313" key="2">
    <source>
        <dbReference type="EMBL" id="TFK20673.1"/>
    </source>
</evidence>
<keyword evidence="3" id="KW-1185">Reference proteome</keyword>
<dbReference type="Proteomes" id="UP000307440">
    <property type="component" value="Unassembled WGS sequence"/>
</dbReference>
<name>A0A5C3KL75_COPMA</name>
<feature type="compositionally biased region" description="Acidic residues" evidence="1">
    <location>
        <begin position="412"/>
        <end position="423"/>
    </location>
</feature>
<dbReference type="EMBL" id="ML210291">
    <property type="protein sequence ID" value="TFK20673.1"/>
    <property type="molecule type" value="Genomic_DNA"/>
</dbReference>
<feature type="compositionally biased region" description="Polar residues" evidence="1">
    <location>
        <begin position="445"/>
        <end position="457"/>
    </location>
</feature>